<dbReference type="InterPro" id="IPR049383">
    <property type="entry name" value="UbiD-like_N"/>
</dbReference>
<dbReference type="Proteomes" id="UP000320776">
    <property type="component" value="Chromosome"/>
</dbReference>
<name>A0A517DWW8_9FIRM</name>
<protein>
    <submittedName>
        <fullName evidence="5">3-octaprenyl-4-hydroxybenzoate carboxy-lyase</fullName>
        <ecNumber evidence="5">4.1.1.98</ecNumber>
    </submittedName>
</protein>
<dbReference type="AlphaFoldDB" id="A0A517DWW8"/>
<dbReference type="EMBL" id="CP036259">
    <property type="protein sequence ID" value="QDR81746.1"/>
    <property type="molecule type" value="Genomic_DNA"/>
</dbReference>
<proteinExistence type="inferred from homology"/>
<dbReference type="GO" id="GO:0008694">
    <property type="term" value="F:4-hydroxy-3-polyprenylbenzoate decarboxylase activity"/>
    <property type="evidence" value="ECO:0007669"/>
    <property type="project" value="UniProtKB-EC"/>
</dbReference>
<dbReference type="Pfam" id="PF01977">
    <property type="entry name" value="UbiD"/>
    <property type="match status" value="1"/>
</dbReference>
<evidence type="ECO:0000313" key="5">
    <source>
        <dbReference type="EMBL" id="QDR81746.1"/>
    </source>
</evidence>
<dbReference type="Pfam" id="PF20695">
    <property type="entry name" value="UbiD_N"/>
    <property type="match status" value="1"/>
</dbReference>
<dbReference type="PANTHER" id="PTHR30108">
    <property type="entry name" value="3-OCTAPRENYL-4-HYDROXYBENZOATE CARBOXY-LYASE-RELATED"/>
    <property type="match status" value="1"/>
</dbReference>
<feature type="domain" description="3-octaprenyl-4-hydroxybenzoate carboxy-lyase-like C-terminal" evidence="4">
    <location>
        <begin position="294"/>
        <end position="421"/>
    </location>
</feature>
<dbReference type="InterPro" id="IPR048304">
    <property type="entry name" value="UbiD_Rift_dom"/>
</dbReference>
<dbReference type="SUPFAM" id="SSF50475">
    <property type="entry name" value="FMN-binding split barrel"/>
    <property type="match status" value="1"/>
</dbReference>
<dbReference type="InterPro" id="IPR049381">
    <property type="entry name" value="UbiD-like_C"/>
</dbReference>
<accession>A0A517DWW8</accession>
<comment type="similarity">
    <text evidence="1">Belongs to the UbiD family.</text>
</comment>
<keyword evidence="5" id="KW-0456">Lyase</keyword>
<dbReference type="Pfam" id="PF20696">
    <property type="entry name" value="UbiD_C"/>
    <property type="match status" value="1"/>
</dbReference>
<dbReference type="NCBIfam" id="TIGR00148">
    <property type="entry name" value="UbiD family decarboxylase"/>
    <property type="match status" value="1"/>
</dbReference>
<feature type="domain" description="3-octaprenyl-4-hydroxybenzoate carboxy-lyase-like Rift-related" evidence="2">
    <location>
        <begin position="93"/>
        <end position="286"/>
    </location>
</feature>
<evidence type="ECO:0000259" key="2">
    <source>
        <dbReference type="Pfam" id="PF01977"/>
    </source>
</evidence>
<dbReference type="GO" id="GO:0005737">
    <property type="term" value="C:cytoplasm"/>
    <property type="evidence" value="ECO:0007669"/>
    <property type="project" value="TreeGrafter"/>
</dbReference>
<dbReference type="OrthoDB" id="9809841at2"/>
<dbReference type="KEGG" id="sted:SPTER_31580"/>
<evidence type="ECO:0000259" key="3">
    <source>
        <dbReference type="Pfam" id="PF20695"/>
    </source>
</evidence>
<organism evidence="5 6">
    <name type="scientific">Sporomusa termitida</name>
    <dbReference type="NCBI Taxonomy" id="2377"/>
    <lineage>
        <taxon>Bacteria</taxon>
        <taxon>Bacillati</taxon>
        <taxon>Bacillota</taxon>
        <taxon>Negativicutes</taxon>
        <taxon>Selenomonadales</taxon>
        <taxon>Sporomusaceae</taxon>
        <taxon>Sporomusa</taxon>
    </lineage>
</organism>
<dbReference type="PANTHER" id="PTHR30108:SF21">
    <property type="entry name" value="4-HYDROXYBENZOATE DECARBOXYLASE"/>
    <property type="match status" value="1"/>
</dbReference>
<dbReference type="Gene3D" id="3.40.1670.10">
    <property type="entry name" value="UbiD C-terminal domain-like"/>
    <property type="match status" value="1"/>
</dbReference>
<sequence>MQKGVRDFLRILEQNEELVVVNKKVNPLHVSALISDSNKAVLLRDVDGYDMPIVGGLVRDTRKIALGLECRHDEIAQRLSNAIQNPVETVIVKDAPLKEIIIGEKDIDLTLLPQIMQHEKDGGPYIGSGVQFAVHETWGKDAGIYRHMFRTQNTMGVDFNSPNDIRLFYSDAYEKGKPLEMAVAIGLHPIELLAADCSAATGLYEMTIAGGLRKEPVEMIPCETIDVEVPANAEIVLECEVLPTGWTTDEGRYGEFHGISGDVKKNPVVKVKTITRRKDAIFHSLIMPWEVYGLGAPNRELQAYNILKAVRLRPKAIRTTVGSCNFFELIVALDNPKPGEGKAAITALMAMMGVKLITVVDDDIDIYDDEQVRWAVALRMQADKDVLIVSNLQAKHVDPSVRSSELPKGQMPTTSKMGIDATIPVGIPRKAYERLQYFNPDNVHLSDYLD</sequence>
<feature type="domain" description="3-octaprenyl-4-hydroxybenzoate carboxy-lyase-like N-terminal" evidence="3">
    <location>
        <begin position="10"/>
        <end position="82"/>
    </location>
</feature>
<reference evidence="5 6" key="1">
    <citation type="submission" date="2019-02" db="EMBL/GenBank/DDBJ databases">
        <title>Closed genome of Sporomusa termitida DSM 4440.</title>
        <authorList>
            <person name="Poehlein A."/>
            <person name="Daniel R."/>
        </authorList>
    </citation>
    <scope>NUCLEOTIDE SEQUENCE [LARGE SCALE GENOMIC DNA]</scope>
    <source>
        <strain evidence="5 6">DSM 4440</strain>
    </source>
</reference>
<dbReference type="EC" id="4.1.1.98" evidence="5"/>
<keyword evidence="6" id="KW-1185">Reference proteome</keyword>
<dbReference type="RefSeq" id="WP_144351204.1">
    <property type="nucleotide sequence ID" value="NZ_CP036259.1"/>
</dbReference>
<evidence type="ECO:0000256" key="1">
    <source>
        <dbReference type="ARBA" id="ARBA00010021"/>
    </source>
</evidence>
<gene>
    <name evidence="5" type="primary">ubiD_2</name>
    <name evidence="5" type="ORF">SPTER_31580</name>
</gene>
<evidence type="ECO:0000313" key="6">
    <source>
        <dbReference type="Proteomes" id="UP000320776"/>
    </source>
</evidence>
<evidence type="ECO:0000259" key="4">
    <source>
        <dbReference type="Pfam" id="PF20696"/>
    </source>
</evidence>
<dbReference type="SUPFAM" id="SSF143968">
    <property type="entry name" value="UbiD C-terminal domain-like"/>
    <property type="match status" value="1"/>
</dbReference>
<dbReference type="InterPro" id="IPR002830">
    <property type="entry name" value="UbiD"/>
</dbReference>